<comment type="caution">
    <text evidence="2">The sequence shown here is derived from an EMBL/GenBank/DDBJ whole genome shotgun (WGS) entry which is preliminary data.</text>
</comment>
<feature type="compositionally biased region" description="Basic and acidic residues" evidence="1">
    <location>
        <begin position="34"/>
        <end position="44"/>
    </location>
</feature>
<reference evidence="3" key="1">
    <citation type="journal article" date="2019" name="Int. J. Syst. Evol. Microbiol.">
        <title>The Global Catalogue of Microorganisms (GCM) 10K type strain sequencing project: providing services to taxonomists for standard genome sequencing and annotation.</title>
        <authorList>
            <consortium name="The Broad Institute Genomics Platform"/>
            <consortium name="The Broad Institute Genome Sequencing Center for Infectious Disease"/>
            <person name="Wu L."/>
            <person name="Ma J."/>
        </authorList>
    </citation>
    <scope>NUCLEOTIDE SEQUENCE [LARGE SCALE GENOMIC DNA]</scope>
    <source>
        <strain evidence="3">KCTC 33849</strain>
    </source>
</reference>
<dbReference type="Proteomes" id="UP001597540">
    <property type="component" value="Unassembled WGS sequence"/>
</dbReference>
<accession>A0ABW5SWS4</accession>
<protein>
    <submittedName>
        <fullName evidence="2">Uncharacterized protein</fullName>
    </submittedName>
</protein>
<proteinExistence type="predicted"/>
<organism evidence="2 3">
    <name type="scientific">Paenibacillus shunpengii</name>
    <dbReference type="NCBI Taxonomy" id="2054424"/>
    <lineage>
        <taxon>Bacteria</taxon>
        <taxon>Bacillati</taxon>
        <taxon>Bacillota</taxon>
        <taxon>Bacilli</taxon>
        <taxon>Bacillales</taxon>
        <taxon>Paenibacillaceae</taxon>
        <taxon>Paenibacillus</taxon>
    </lineage>
</organism>
<name>A0ABW5SWS4_9BACL</name>
<dbReference type="EMBL" id="JBHUMJ010000010">
    <property type="protein sequence ID" value="MFD2703055.1"/>
    <property type="molecule type" value="Genomic_DNA"/>
</dbReference>
<sequence>VEASRRAKGTELEWRSGAFVFAIRLQPCNHSRIKKSDGNNDRNPIRPQSAPIEPFHLRSTANTKRAGCKSASPLT</sequence>
<keyword evidence="3" id="KW-1185">Reference proteome</keyword>
<gene>
    <name evidence="2" type="ORF">ACFSVM_21720</name>
</gene>
<feature type="non-terminal residue" evidence="2">
    <location>
        <position position="1"/>
    </location>
</feature>
<evidence type="ECO:0000313" key="3">
    <source>
        <dbReference type="Proteomes" id="UP001597540"/>
    </source>
</evidence>
<evidence type="ECO:0000256" key="1">
    <source>
        <dbReference type="SAM" id="MobiDB-lite"/>
    </source>
</evidence>
<dbReference type="RefSeq" id="WP_379264530.1">
    <property type="nucleotide sequence ID" value="NZ_JBHUMJ010000010.1"/>
</dbReference>
<feature type="region of interest" description="Disordered" evidence="1">
    <location>
        <begin position="31"/>
        <end position="75"/>
    </location>
</feature>
<evidence type="ECO:0000313" key="2">
    <source>
        <dbReference type="EMBL" id="MFD2703055.1"/>
    </source>
</evidence>